<evidence type="ECO:0000313" key="3">
    <source>
        <dbReference type="Proteomes" id="UP000267606"/>
    </source>
</evidence>
<evidence type="ECO:0000256" key="1">
    <source>
        <dbReference type="SAM" id="Phobius"/>
    </source>
</evidence>
<dbReference type="AlphaFoldDB" id="A0A183H4T3"/>
<keyword evidence="1" id="KW-0472">Membrane</keyword>
<reference evidence="2 3" key="2">
    <citation type="submission" date="2018-11" db="EMBL/GenBank/DDBJ databases">
        <authorList>
            <consortium name="Pathogen Informatics"/>
        </authorList>
    </citation>
    <scope>NUCLEOTIDE SEQUENCE [LARGE SCALE GENOMIC DNA]</scope>
</reference>
<dbReference type="WBParaSite" id="OFLC_0000249201-mRNA-1">
    <property type="protein sequence ID" value="OFLC_0000249201-mRNA-1"/>
    <property type="gene ID" value="OFLC_0000249201"/>
</dbReference>
<keyword evidence="1" id="KW-0812">Transmembrane</keyword>
<sequence>MLRRSIRRFALSISLLTVIYTATIFIIDYQANFFLS</sequence>
<keyword evidence="1" id="KW-1133">Transmembrane helix</keyword>
<name>A0A183H4T3_9BILA</name>
<evidence type="ECO:0000313" key="4">
    <source>
        <dbReference type="WBParaSite" id="OFLC_0000249201-mRNA-1"/>
    </source>
</evidence>
<reference evidence="4" key="1">
    <citation type="submission" date="2016-06" db="UniProtKB">
        <authorList>
            <consortium name="WormBaseParasite"/>
        </authorList>
    </citation>
    <scope>IDENTIFICATION</scope>
</reference>
<accession>A0A183H4T3</accession>
<organism evidence="4">
    <name type="scientific">Onchocerca flexuosa</name>
    <dbReference type="NCBI Taxonomy" id="387005"/>
    <lineage>
        <taxon>Eukaryota</taxon>
        <taxon>Metazoa</taxon>
        <taxon>Ecdysozoa</taxon>
        <taxon>Nematoda</taxon>
        <taxon>Chromadorea</taxon>
        <taxon>Rhabditida</taxon>
        <taxon>Spirurina</taxon>
        <taxon>Spiruromorpha</taxon>
        <taxon>Filarioidea</taxon>
        <taxon>Onchocercidae</taxon>
        <taxon>Onchocerca</taxon>
    </lineage>
</organism>
<dbReference type="Proteomes" id="UP000267606">
    <property type="component" value="Unassembled WGS sequence"/>
</dbReference>
<feature type="transmembrane region" description="Helical" evidence="1">
    <location>
        <begin position="9"/>
        <end position="27"/>
    </location>
</feature>
<dbReference type="EMBL" id="UZAJ01001443">
    <property type="protein sequence ID" value="VDO33175.1"/>
    <property type="molecule type" value="Genomic_DNA"/>
</dbReference>
<keyword evidence="3" id="KW-1185">Reference proteome</keyword>
<proteinExistence type="predicted"/>
<evidence type="ECO:0000313" key="2">
    <source>
        <dbReference type="EMBL" id="VDO33175.1"/>
    </source>
</evidence>
<protein>
    <submittedName>
        <fullName evidence="4">Diguanylate cyclase</fullName>
    </submittedName>
</protein>
<gene>
    <name evidence="2" type="ORF">OFLC_LOCUS2493</name>
</gene>